<evidence type="ECO:0000256" key="1">
    <source>
        <dbReference type="ARBA" id="ARBA00001974"/>
    </source>
</evidence>
<name>A0A916JW94_9MICO</name>
<feature type="domain" description="Reductase C-terminal" evidence="6">
    <location>
        <begin position="344"/>
        <end position="426"/>
    </location>
</feature>
<dbReference type="GO" id="GO:0005737">
    <property type="term" value="C:cytoplasm"/>
    <property type="evidence" value="ECO:0007669"/>
    <property type="project" value="TreeGrafter"/>
</dbReference>
<organism evidence="7 8">
    <name type="scientific">Leucobacter soli</name>
    <dbReference type="NCBI Taxonomy" id="2812850"/>
    <lineage>
        <taxon>Bacteria</taxon>
        <taxon>Bacillati</taxon>
        <taxon>Actinomycetota</taxon>
        <taxon>Actinomycetes</taxon>
        <taxon>Micrococcales</taxon>
        <taxon>Microbacteriaceae</taxon>
        <taxon>Leucobacter</taxon>
    </lineage>
</organism>
<dbReference type="InterPro" id="IPR023753">
    <property type="entry name" value="FAD/NAD-binding_dom"/>
</dbReference>
<reference evidence="7" key="1">
    <citation type="submission" date="2021-06" db="EMBL/GenBank/DDBJ databases">
        <authorList>
            <person name="Criscuolo A."/>
        </authorList>
    </citation>
    <scope>NUCLEOTIDE SEQUENCE</scope>
    <source>
        <strain evidence="7">CIP111803</strain>
    </source>
</reference>
<evidence type="ECO:0000313" key="8">
    <source>
        <dbReference type="Proteomes" id="UP000693892"/>
    </source>
</evidence>
<proteinExistence type="predicted"/>
<sequence>MIVGDGHAGVQLADSLRTEGWVGAITLVGEDPDHPYQKPPLSKELSGGGRLEPLPLRGPEFFAEQRIDHLRRCRVTEIDRAARTVRLDGDEHRSTGLRYDRLILATGAENRALEVPGCRIDGVVQLRTLADAAAIHARLAAARSVVVIGAGFIGLEFAAAARSLGIEVTVLGRGPRVLRRSVTPPVEQYLRELHRGLGTRLVDHEEIARFEPRTEGRGASVVTLAGRRYDADLVLVAVGVEPRSELAAAAGLEVAGGIVVDAELRTADPRIFAIGDCAAFPVEGGARRTRVESVQNATGQARYLARALVDPSRWEGPPTSASASTVPAPIVPTPAVAAYTEVPWFWSQQGGAKLQIAGLVAPAGETVVRGDPSTGRFSVFSFTDAGLQAVESVNRPADHLAARRILAGGLRLTAADAADESFDLKGFSLAR</sequence>
<evidence type="ECO:0000313" key="7">
    <source>
        <dbReference type="EMBL" id="CAG7610268.1"/>
    </source>
</evidence>
<keyword evidence="2" id="KW-0285">Flavoprotein</keyword>
<comment type="caution">
    <text evidence="7">The sequence shown here is derived from an EMBL/GenBank/DDBJ whole genome shotgun (WGS) entry which is preliminary data.</text>
</comment>
<accession>A0A916JW94</accession>
<evidence type="ECO:0000256" key="2">
    <source>
        <dbReference type="ARBA" id="ARBA00022630"/>
    </source>
</evidence>
<dbReference type="GO" id="GO:0016651">
    <property type="term" value="F:oxidoreductase activity, acting on NAD(P)H"/>
    <property type="evidence" value="ECO:0007669"/>
    <property type="project" value="TreeGrafter"/>
</dbReference>
<dbReference type="EMBL" id="CAJVAP010000012">
    <property type="protein sequence ID" value="CAG7610268.1"/>
    <property type="molecule type" value="Genomic_DNA"/>
</dbReference>
<evidence type="ECO:0000259" key="5">
    <source>
        <dbReference type="Pfam" id="PF07992"/>
    </source>
</evidence>
<dbReference type="Pfam" id="PF14759">
    <property type="entry name" value="Reductase_C"/>
    <property type="match status" value="1"/>
</dbReference>
<keyword evidence="8" id="KW-1185">Reference proteome</keyword>
<feature type="domain" description="FAD/NAD(P)-binding" evidence="5">
    <location>
        <begin position="1"/>
        <end position="301"/>
    </location>
</feature>
<dbReference type="PANTHER" id="PTHR43557">
    <property type="entry name" value="APOPTOSIS-INDUCING FACTOR 1"/>
    <property type="match status" value="1"/>
</dbReference>
<keyword evidence="3" id="KW-0274">FAD</keyword>
<dbReference type="EC" id="1.18.1.-" evidence="7"/>
<dbReference type="InterPro" id="IPR050446">
    <property type="entry name" value="FAD-oxidoreductase/Apoptosis"/>
</dbReference>
<dbReference type="Pfam" id="PF07992">
    <property type="entry name" value="Pyr_redox_2"/>
    <property type="match status" value="1"/>
</dbReference>
<keyword evidence="4 7" id="KW-0560">Oxidoreductase</keyword>
<dbReference type="Proteomes" id="UP000693892">
    <property type="component" value="Unassembled WGS sequence"/>
</dbReference>
<dbReference type="InterPro" id="IPR028202">
    <property type="entry name" value="Reductase_C"/>
</dbReference>
<dbReference type="PANTHER" id="PTHR43557:SF2">
    <property type="entry name" value="RIESKE DOMAIN-CONTAINING PROTEIN-RELATED"/>
    <property type="match status" value="1"/>
</dbReference>
<evidence type="ECO:0000259" key="6">
    <source>
        <dbReference type="Pfam" id="PF14759"/>
    </source>
</evidence>
<evidence type="ECO:0000256" key="4">
    <source>
        <dbReference type="ARBA" id="ARBA00023002"/>
    </source>
</evidence>
<evidence type="ECO:0000256" key="3">
    <source>
        <dbReference type="ARBA" id="ARBA00022827"/>
    </source>
</evidence>
<dbReference type="AlphaFoldDB" id="A0A916JW94"/>
<comment type="cofactor">
    <cofactor evidence="1">
        <name>FAD</name>
        <dbReference type="ChEBI" id="CHEBI:57692"/>
    </cofactor>
</comment>
<gene>
    <name evidence="7" type="primary">thcD_2</name>
    <name evidence="7" type="ORF">LEUCIP111803_01286</name>
</gene>
<protein>
    <submittedName>
        <fullName evidence="7">Rhodocoxin reductase</fullName>
        <ecNumber evidence="7">1.18.1.-</ecNumber>
    </submittedName>
</protein>